<evidence type="ECO:0000256" key="1">
    <source>
        <dbReference type="PROSITE-ProRule" id="PRU00176"/>
    </source>
</evidence>
<dbReference type="InterPro" id="IPR012677">
    <property type="entry name" value="Nucleotide-bd_a/b_plait_sf"/>
</dbReference>
<dbReference type="Pfam" id="PF00076">
    <property type="entry name" value="RRM_1"/>
    <property type="match status" value="1"/>
</dbReference>
<keyword evidence="4" id="KW-1185">Reference proteome</keyword>
<dbReference type="EMBL" id="HE616744">
    <property type="protein sequence ID" value="CCE91409.1"/>
    <property type="molecule type" value="Genomic_DNA"/>
</dbReference>
<dbReference type="KEGG" id="tdl:TDEL_0C05200"/>
<evidence type="ECO:0000313" key="3">
    <source>
        <dbReference type="EMBL" id="CCE91409.1"/>
    </source>
</evidence>
<dbReference type="Proteomes" id="UP000005627">
    <property type="component" value="Chromosome 3"/>
</dbReference>
<dbReference type="GO" id="GO:0005685">
    <property type="term" value="C:U1 snRNP"/>
    <property type="evidence" value="ECO:0007669"/>
    <property type="project" value="EnsemblFungi"/>
</dbReference>
<dbReference type="FunCoup" id="G8ZSB7">
    <property type="interactions" value="267"/>
</dbReference>
<dbReference type="GO" id="GO:0071004">
    <property type="term" value="C:U2-type prespliceosome"/>
    <property type="evidence" value="ECO:0007669"/>
    <property type="project" value="EnsemblFungi"/>
</dbReference>
<dbReference type="eggNOG" id="KOG0118">
    <property type="taxonomic scope" value="Eukaryota"/>
</dbReference>
<dbReference type="InParanoid" id="G8ZSB7"/>
<proteinExistence type="predicted"/>
<dbReference type="PROSITE" id="PS50102">
    <property type="entry name" value="RRM"/>
    <property type="match status" value="1"/>
</dbReference>
<dbReference type="CDD" id="cd12247">
    <property type="entry name" value="RRM2_U1A_like"/>
    <property type="match status" value="1"/>
</dbReference>
<evidence type="ECO:0000259" key="2">
    <source>
        <dbReference type="PROSITE" id="PS50102"/>
    </source>
</evidence>
<name>G8ZSB7_TORDE</name>
<dbReference type="InterPro" id="IPR000504">
    <property type="entry name" value="RRM_dom"/>
</dbReference>
<dbReference type="HOGENOM" id="CLU_057159_0_0_1"/>
<feature type="domain" description="RRM" evidence="2">
    <location>
        <begin position="192"/>
        <end position="263"/>
    </location>
</feature>
<dbReference type="RefSeq" id="XP_003680620.1">
    <property type="nucleotide sequence ID" value="XM_003680572.1"/>
</dbReference>
<dbReference type="AlphaFoldDB" id="G8ZSB7"/>
<accession>G8ZSB7</accession>
<reference evidence="3 4" key="1">
    <citation type="journal article" date="2011" name="Proc. Natl. Acad. Sci. U.S.A.">
        <title>Evolutionary erosion of yeast sex chromosomes by mating-type switching accidents.</title>
        <authorList>
            <person name="Gordon J.L."/>
            <person name="Armisen D."/>
            <person name="Proux-Wera E."/>
            <person name="Oheigeartaigh S.S."/>
            <person name="Byrne K.P."/>
            <person name="Wolfe K.H."/>
        </authorList>
    </citation>
    <scope>NUCLEOTIDE SEQUENCE [LARGE SCALE GENOMIC DNA]</scope>
    <source>
        <strain evidence="4">ATCC 10662 / CBS 1146 / NBRC 0425 / NCYC 2629 / NRRL Y-866</strain>
    </source>
</reference>
<dbReference type="GO" id="GO:0000398">
    <property type="term" value="P:mRNA splicing, via spliceosome"/>
    <property type="evidence" value="ECO:0007669"/>
    <property type="project" value="EnsemblFungi"/>
</dbReference>
<sequence>MQLNTLYLRNLPRRPRSNTNFIRLLLKHIDNDNKYVNSSIPLPRNETIGNANLQLLDTHLGIVEVSRSVKLENQCFITFIDDQHAAQFKEKFQQLKVGGRDVDIQFAEKNSLLGLALINQDLLQSVLKRRKKSDLSVARQRRKLRRLRSKLRGKGLDEGEIRKAIEKFKDTTVEVKPRKIKDVVISGNPPNKVLLVQNLPHATTQETITELFHSSSLVEIRLVDVRHLAFVEYSSIEDATAMRNKLGPTYSWNGHLINIEFAK</sequence>
<dbReference type="GeneID" id="11500744"/>
<dbReference type="GO" id="GO:0030619">
    <property type="term" value="F:U1 snRNA binding"/>
    <property type="evidence" value="ECO:0007669"/>
    <property type="project" value="EnsemblFungi"/>
</dbReference>
<dbReference type="InterPro" id="IPR035979">
    <property type="entry name" value="RBD_domain_sf"/>
</dbReference>
<dbReference type="Gene3D" id="3.30.70.330">
    <property type="match status" value="1"/>
</dbReference>
<dbReference type="SMART" id="SM00360">
    <property type="entry name" value="RRM"/>
    <property type="match status" value="2"/>
</dbReference>
<dbReference type="STRING" id="1076872.G8ZSB7"/>
<organism evidence="3 4">
    <name type="scientific">Torulaspora delbrueckii</name>
    <name type="common">Yeast</name>
    <name type="synonym">Candida colliculosa</name>
    <dbReference type="NCBI Taxonomy" id="4950"/>
    <lineage>
        <taxon>Eukaryota</taxon>
        <taxon>Fungi</taxon>
        <taxon>Dikarya</taxon>
        <taxon>Ascomycota</taxon>
        <taxon>Saccharomycotina</taxon>
        <taxon>Saccharomycetes</taxon>
        <taxon>Saccharomycetales</taxon>
        <taxon>Saccharomycetaceae</taxon>
        <taxon>Torulaspora</taxon>
    </lineage>
</organism>
<keyword evidence="1" id="KW-0694">RNA-binding</keyword>
<dbReference type="OrthoDB" id="266020at2759"/>
<evidence type="ECO:0000313" key="4">
    <source>
        <dbReference type="Proteomes" id="UP000005627"/>
    </source>
</evidence>
<dbReference type="SUPFAM" id="SSF54928">
    <property type="entry name" value="RNA-binding domain, RBD"/>
    <property type="match status" value="1"/>
</dbReference>
<gene>
    <name evidence="3" type="primary">TDEL0C05200</name>
    <name evidence="3" type="ORF">TDEL_0C05200</name>
</gene>
<protein>
    <recommendedName>
        <fullName evidence="2">RRM domain-containing protein</fullName>
    </recommendedName>
</protein>